<reference evidence="7" key="1">
    <citation type="submission" date="2023-10" db="EMBL/GenBank/DDBJ databases">
        <title>Genome assemblies of two species of porcelain crab, Petrolisthes cinctipes and Petrolisthes manimaculis (Anomura: Porcellanidae).</title>
        <authorList>
            <person name="Angst P."/>
        </authorList>
    </citation>
    <scope>NUCLEOTIDE SEQUENCE</scope>
    <source>
        <strain evidence="7">PB745_01</strain>
        <tissue evidence="7">Gill</tissue>
    </source>
</reference>
<protein>
    <recommendedName>
        <fullName evidence="9">Mpv17-like protein 2</fullName>
    </recommendedName>
</protein>
<keyword evidence="8" id="KW-1185">Reference proteome</keyword>
<accession>A0AAE1FT14</accession>
<evidence type="ECO:0008006" key="9">
    <source>
        <dbReference type="Google" id="ProtNLM"/>
    </source>
</evidence>
<keyword evidence="5 6" id="KW-0472">Membrane</keyword>
<dbReference type="GO" id="GO:0005739">
    <property type="term" value="C:mitochondrion"/>
    <property type="evidence" value="ECO:0007669"/>
    <property type="project" value="TreeGrafter"/>
</dbReference>
<dbReference type="EMBL" id="JAWQEG010001497">
    <property type="protein sequence ID" value="KAK3879076.1"/>
    <property type="molecule type" value="Genomic_DNA"/>
</dbReference>
<evidence type="ECO:0000256" key="6">
    <source>
        <dbReference type="RuleBase" id="RU363053"/>
    </source>
</evidence>
<evidence type="ECO:0000313" key="7">
    <source>
        <dbReference type="EMBL" id="KAK3879076.1"/>
    </source>
</evidence>
<evidence type="ECO:0000256" key="3">
    <source>
        <dbReference type="ARBA" id="ARBA00022692"/>
    </source>
</evidence>
<comment type="similarity">
    <text evidence="2 6">Belongs to the peroxisomal membrane protein PXMP2/4 family.</text>
</comment>
<dbReference type="PANTHER" id="PTHR11266">
    <property type="entry name" value="PEROXISOMAL MEMBRANE PROTEIN 2, PXMP2 MPV17"/>
    <property type="match status" value="1"/>
</dbReference>
<keyword evidence="3 6" id="KW-0812">Transmembrane</keyword>
<evidence type="ECO:0000256" key="1">
    <source>
        <dbReference type="ARBA" id="ARBA00004141"/>
    </source>
</evidence>
<gene>
    <name evidence="7" type="ORF">Pcinc_016330</name>
</gene>
<keyword evidence="4 6" id="KW-1133">Transmembrane helix</keyword>
<dbReference type="GO" id="GO:0061668">
    <property type="term" value="P:mitochondrial ribosome assembly"/>
    <property type="evidence" value="ECO:0007669"/>
    <property type="project" value="TreeGrafter"/>
</dbReference>
<evidence type="ECO:0000256" key="5">
    <source>
        <dbReference type="ARBA" id="ARBA00023136"/>
    </source>
</evidence>
<feature type="transmembrane region" description="Helical" evidence="6">
    <location>
        <begin position="166"/>
        <end position="183"/>
    </location>
</feature>
<feature type="transmembrane region" description="Helical" evidence="6">
    <location>
        <begin position="64"/>
        <end position="84"/>
    </location>
</feature>
<name>A0AAE1FT14_PETCI</name>
<dbReference type="AlphaFoldDB" id="A0AAE1FT14"/>
<feature type="transmembrane region" description="Helical" evidence="6">
    <location>
        <begin position="105"/>
        <end position="122"/>
    </location>
</feature>
<comment type="subcellular location">
    <subcellularLocation>
        <location evidence="1">Membrane</location>
        <topology evidence="1">Multi-pass membrane protein</topology>
    </subcellularLocation>
</comment>
<dbReference type="GO" id="GO:0016020">
    <property type="term" value="C:membrane"/>
    <property type="evidence" value="ECO:0007669"/>
    <property type="project" value="UniProtKB-SubCell"/>
</dbReference>
<evidence type="ECO:0000313" key="8">
    <source>
        <dbReference type="Proteomes" id="UP001286313"/>
    </source>
</evidence>
<evidence type="ECO:0000256" key="2">
    <source>
        <dbReference type="ARBA" id="ARBA00006824"/>
    </source>
</evidence>
<organism evidence="7 8">
    <name type="scientific">Petrolisthes cinctipes</name>
    <name type="common">Flat porcelain crab</name>
    <dbReference type="NCBI Taxonomy" id="88211"/>
    <lineage>
        <taxon>Eukaryota</taxon>
        <taxon>Metazoa</taxon>
        <taxon>Ecdysozoa</taxon>
        <taxon>Arthropoda</taxon>
        <taxon>Crustacea</taxon>
        <taxon>Multicrustacea</taxon>
        <taxon>Malacostraca</taxon>
        <taxon>Eumalacostraca</taxon>
        <taxon>Eucarida</taxon>
        <taxon>Decapoda</taxon>
        <taxon>Pleocyemata</taxon>
        <taxon>Anomura</taxon>
        <taxon>Galatheoidea</taxon>
        <taxon>Porcellanidae</taxon>
        <taxon>Petrolisthes</taxon>
    </lineage>
</organism>
<feature type="transmembrane region" description="Helical" evidence="6">
    <location>
        <begin position="21"/>
        <end position="44"/>
    </location>
</feature>
<dbReference type="InterPro" id="IPR007248">
    <property type="entry name" value="Mpv17_PMP22"/>
</dbReference>
<sequence>MDLIRCGCIMMKRGRRMWSQLFGKYLWLTNTVSSGSLLALGDIIQQRIEYIRGVNPNYNWRRTGRFFLVGLSQGPPHHVFYVWLDKVFPQKTAKVVFKKIMADQLLAAPFFAVTFFLGAGLLEGKTVAGALTEFKDKFPAVYAFDWCIWPPTQTINFYFVPIQYRVLYINFITVIWDVFLSYIKHKDQVTNQCKAD</sequence>
<evidence type="ECO:0000256" key="4">
    <source>
        <dbReference type="ARBA" id="ARBA00022989"/>
    </source>
</evidence>
<dbReference type="PANTHER" id="PTHR11266:SF81">
    <property type="entry name" value="GH12661P-RELATED"/>
    <property type="match status" value="1"/>
</dbReference>
<proteinExistence type="inferred from homology"/>
<dbReference type="Pfam" id="PF04117">
    <property type="entry name" value="Mpv17_PMP22"/>
    <property type="match status" value="1"/>
</dbReference>
<comment type="caution">
    <text evidence="7">The sequence shown here is derived from an EMBL/GenBank/DDBJ whole genome shotgun (WGS) entry which is preliminary data.</text>
</comment>
<dbReference type="Proteomes" id="UP001286313">
    <property type="component" value="Unassembled WGS sequence"/>
</dbReference>